<name>A0A5D0CJ85_9BACL</name>
<evidence type="ECO:0000313" key="2">
    <source>
        <dbReference type="EMBL" id="TYA10009.1"/>
    </source>
</evidence>
<accession>A0A5D0CJ85</accession>
<dbReference type="RefSeq" id="WP_148457580.1">
    <property type="nucleotide sequence ID" value="NZ_VSDO01000006.1"/>
</dbReference>
<dbReference type="AlphaFoldDB" id="A0A5D0CJ85"/>
<dbReference type="InterPro" id="IPR029063">
    <property type="entry name" value="SAM-dependent_MTases_sf"/>
</dbReference>
<dbReference type="Gene3D" id="3.40.50.150">
    <property type="entry name" value="Vaccinia Virus protein VP39"/>
    <property type="match status" value="1"/>
</dbReference>
<dbReference type="InterPro" id="IPR002723">
    <property type="entry name" value="BpsA_C"/>
</dbReference>
<dbReference type="GO" id="GO:0008168">
    <property type="term" value="F:methyltransferase activity"/>
    <property type="evidence" value="ECO:0007669"/>
    <property type="project" value="UniProtKB-KW"/>
</dbReference>
<dbReference type="GO" id="GO:0032259">
    <property type="term" value="P:methylation"/>
    <property type="evidence" value="ECO:0007669"/>
    <property type="project" value="UniProtKB-KW"/>
</dbReference>
<dbReference type="PANTHER" id="PTHR23290:SF0">
    <property type="entry name" value="RRNA N6-ADENOSINE-METHYLTRANSFERASE METTL5"/>
    <property type="match status" value="1"/>
</dbReference>
<dbReference type="Pfam" id="PF01861">
    <property type="entry name" value="BpsA_C"/>
    <property type="match status" value="1"/>
</dbReference>
<keyword evidence="2" id="KW-0808">Transferase</keyword>
<dbReference type="PANTHER" id="PTHR23290">
    <property type="entry name" value="RRNA N6-ADENOSINE-METHYLTRANSFERASE METTL5"/>
    <property type="match status" value="1"/>
</dbReference>
<feature type="domain" description="N(4)-bis(aminopropyl)spermidine synthase C-terminal" evidence="1">
    <location>
        <begin position="122"/>
        <end position="312"/>
    </location>
</feature>
<dbReference type="Proteomes" id="UP000325218">
    <property type="component" value="Unassembled WGS sequence"/>
</dbReference>
<protein>
    <submittedName>
        <fullName evidence="2">Putative methyltransferase</fullName>
    </submittedName>
</protein>
<sequence length="390" mass="43911">MKNLIEHVYEQIQLQEGTAALERVLVECYLTPGISTKALAVKCGLPVPLTAAVKREFIRAGALTQDRGVRCTPEGEAWVDRQWGYSGIDKALYHQLIAEDSSEWKKEVQSLLTELEHGYALRPQANVQLDQAKCTPETSLKRAVLSLREQALIGKKILCVGDDDLVSVSAGFLLKRLFPDSDHRATEIEVVDIDSRFLSYIEELAAAYHLPIRCRLWDLREPLPDDMLGEYHSIFTDPPYTLQGMSLFLSRGLSALRQESGLSIFLSFAHKPPGFTLSMQRAFVNMGLTVCANYPHFNIYEGAGSIANRSQMFVLRTTDQSAPEITGSFQEEMYTGEVNRTLRIYQCKRCKTQVRVGQRGEAATIEQLKHRGCPRCTGFTFELIRKVKQS</sequence>
<proteinExistence type="predicted"/>
<comment type="caution">
    <text evidence="2">The sequence shown here is derived from an EMBL/GenBank/DDBJ whole genome shotgun (WGS) entry which is preliminary data.</text>
</comment>
<keyword evidence="2" id="KW-0489">Methyltransferase</keyword>
<dbReference type="EMBL" id="VSDO01000006">
    <property type="protein sequence ID" value="TYA10009.1"/>
    <property type="molecule type" value="Genomic_DNA"/>
</dbReference>
<keyword evidence="3" id="KW-1185">Reference proteome</keyword>
<organism evidence="2 3">
    <name type="scientific">Paenibacillus faecis</name>
    <dbReference type="NCBI Taxonomy" id="862114"/>
    <lineage>
        <taxon>Bacteria</taxon>
        <taxon>Bacillati</taxon>
        <taxon>Bacillota</taxon>
        <taxon>Bacilli</taxon>
        <taxon>Bacillales</taxon>
        <taxon>Paenibacillaceae</taxon>
        <taxon>Paenibacillus</taxon>
    </lineage>
</organism>
<dbReference type="OrthoDB" id="7593728at2"/>
<dbReference type="SUPFAM" id="SSF53335">
    <property type="entry name" value="S-adenosyl-L-methionine-dependent methyltransferases"/>
    <property type="match status" value="1"/>
</dbReference>
<gene>
    <name evidence="2" type="ORF">FRY98_25725</name>
</gene>
<dbReference type="InterPro" id="IPR051720">
    <property type="entry name" value="rRNA_MeTrfase/Polyamine_Synth"/>
</dbReference>
<evidence type="ECO:0000259" key="1">
    <source>
        <dbReference type="Pfam" id="PF01861"/>
    </source>
</evidence>
<reference evidence="2 3" key="1">
    <citation type="submission" date="2019-08" db="EMBL/GenBank/DDBJ databases">
        <title>Genome sequencing of Paenibacillus faecis DSM 23593(T).</title>
        <authorList>
            <person name="Kook J.-K."/>
            <person name="Park S.-N."/>
            <person name="Lim Y.K."/>
        </authorList>
    </citation>
    <scope>NUCLEOTIDE SEQUENCE [LARGE SCALE GENOMIC DNA]</scope>
    <source>
        <strain evidence="2 3">DSM 23593</strain>
    </source>
</reference>
<dbReference type="GO" id="GO:0006596">
    <property type="term" value="P:polyamine biosynthetic process"/>
    <property type="evidence" value="ECO:0007669"/>
    <property type="project" value="TreeGrafter"/>
</dbReference>
<evidence type="ECO:0000313" key="3">
    <source>
        <dbReference type="Proteomes" id="UP000325218"/>
    </source>
</evidence>